<organism evidence="4 5">
    <name type="scientific">Sulfitobacter indolifex HEL-45</name>
    <dbReference type="NCBI Taxonomy" id="391624"/>
    <lineage>
        <taxon>Bacteria</taxon>
        <taxon>Pseudomonadati</taxon>
        <taxon>Pseudomonadota</taxon>
        <taxon>Alphaproteobacteria</taxon>
        <taxon>Rhodobacterales</taxon>
        <taxon>Roseobacteraceae</taxon>
        <taxon>Sulfitobacter</taxon>
    </lineage>
</organism>
<dbReference type="Pfam" id="PF13871">
    <property type="entry name" value="Helicase_C_4"/>
    <property type="match status" value="1"/>
</dbReference>
<dbReference type="Gene3D" id="3.40.50.150">
    <property type="entry name" value="Vaccinia Virus protein VP39"/>
    <property type="match status" value="1"/>
</dbReference>
<feature type="non-terminal residue" evidence="4">
    <location>
        <position position="1222"/>
    </location>
</feature>
<gene>
    <name evidence="4" type="ORF">OIHEL45_17446</name>
</gene>
<dbReference type="Pfam" id="PF13872">
    <property type="entry name" value="AAA_34"/>
    <property type="match status" value="1"/>
</dbReference>
<dbReference type="GO" id="GO:0032259">
    <property type="term" value="P:methylation"/>
    <property type="evidence" value="ECO:0007669"/>
    <property type="project" value="UniProtKB-KW"/>
</dbReference>
<evidence type="ECO:0000256" key="1">
    <source>
        <dbReference type="ARBA" id="ARBA00006992"/>
    </source>
</evidence>
<protein>
    <submittedName>
        <fullName evidence="4">Methylase/helicase</fullName>
    </submittedName>
</protein>
<dbReference type="InterPro" id="IPR026741">
    <property type="entry name" value="SNO"/>
</dbReference>
<dbReference type="InterPro" id="IPR027417">
    <property type="entry name" value="P-loop_NTPase"/>
</dbReference>
<keyword evidence="5" id="KW-1185">Reference proteome</keyword>
<accession>A0ABP2D698</accession>
<feature type="domain" description="Strawberry notch AAA" evidence="3">
    <location>
        <begin position="432"/>
        <end position="755"/>
    </location>
</feature>
<name>A0ABP2D698_9RHOB</name>
<dbReference type="Proteomes" id="UP000003257">
    <property type="component" value="Unassembled WGS sequence"/>
</dbReference>
<dbReference type="PANTHER" id="PTHR12706">
    <property type="entry name" value="STRAWBERRY NOTCH-RELATED"/>
    <property type="match status" value="1"/>
</dbReference>
<reference evidence="4 5" key="1">
    <citation type="submission" date="2007-11" db="EMBL/GenBank/DDBJ databases">
        <authorList>
            <person name="Wagner-Dobler I."/>
            <person name="Ferriera S."/>
            <person name="Johnson J."/>
            <person name="Kravitz S."/>
            <person name="Beeson K."/>
            <person name="Sutton G."/>
            <person name="Rogers Y.-H."/>
            <person name="Friedman R."/>
            <person name="Frazier M."/>
            <person name="Venter J.C."/>
        </authorList>
    </citation>
    <scope>NUCLEOTIDE SEQUENCE [LARGE SCALE GENOMIC DNA]</scope>
    <source>
        <strain evidence="4 5">HEL-45</strain>
    </source>
</reference>
<dbReference type="Gene3D" id="3.40.50.300">
    <property type="entry name" value="P-loop containing nucleotide triphosphate hydrolases"/>
    <property type="match status" value="1"/>
</dbReference>
<proteinExistence type="inferred from homology"/>
<evidence type="ECO:0000259" key="3">
    <source>
        <dbReference type="Pfam" id="PF13872"/>
    </source>
</evidence>
<dbReference type="InterPro" id="IPR029063">
    <property type="entry name" value="SAM-dependent_MTases_sf"/>
</dbReference>
<sequence length="1222" mass="132492">MNAHPKTAALTDTIYAKPPSSETAHRLVAAANSLLQHFETGKPIDAKTLRTTMEDAFSASDTNGAWVWKDAYDAVEIAQIMMIARYGALMRKQAASPAQFLSMVERLSALAPSHTRRSEDSVRLQQFSTPLPLAAIVAEAAGFRATDLVLEPSAGTGMLAVFGQIAGAVIALNELAEVRRGVLRSLFANALVSGHDAASIDDRLNRAITPSVIVMNPPFSAAQHVDGKFRKATSQHVLSALARLAPAGRLVVITGESFAPKTKSHESTFRSIGEVADVVFSAAIAGKVFARHGTSIDTRLTVIDKRSAGEDVALTDAEDVYHPLCETTGDLLAAVLANCPERPSVMPPCPTGVRQTAAKPATRLNLHALRAAARQETRDLAAERAKHPFDSVDACPLVYEPKDWTDPQGSLQDTVYEDYILQAFEIEGAATHPTSLVQSAAMASVPPPLPTYQPLLPTLLKRDGVLSAPQLESVIYAGHAHACHLKGWFKPSEIAGQLVAAAETDEGAFRLRKGWFLGDGTGCGKGRQVAGIIVDNWLNGRKRAVWVSKSDKLIEDAKRDWMALGGRESDIVPLSKFRQGSDIRLAEGILFVTYATLRSAEREGKASRLDQVVTWLGEGFDGVIAFDESHAMANAAGEKSARGDKKASQQGLAGLALQNAVPDARILYASATGATVVGNLAYASRLGLWGTGDFPFVTQAEFVSSMEAGGIAAMEMISRDLKALGLYLARSLSYAGVEYDMLVHDLTPAQVAIYDSYADAFQIIHNNLEAALEASGISSEGGTLNPQAKSAARSAFESNKQRFFNHLITAMKCPSLIKAIEGDLAAGHAAVVQVVSTSEALMERRLDGIPPSEWHDLQVDITPREYVMDYLAHSFPTQLFEPYTDENGDLRSRPAVDARGTPIICREAEQRRDDLIEHLGALAPVQGALDQILWHFSGDVVAEVTGRKRRIVRTFEGRLKVENRPASSNLGETQAFMDDTKRILVFSDAGGTGRSYHADLGAKNQRLRVHYLLEPGWKADNAIQGLGRTNRTNQALPPLFRPVATNVKGEKRFLSTIARRLDTLGAITKGQRETGGQNMFRAEDNLESPYARAALRQFFYKLRAGKIDACSFARFQEVTGLTLDDADGCMREVLPPIQQFLNRCLALKIGMQDAIFDAFGELLSAIIEDARQAGTLDVGLETLRAERFVIVDRKVIFEHEATAATATALTIERTDRNEPLTL</sequence>
<dbReference type="RefSeq" id="WP_007120562.1">
    <property type="nucleotide sequence ID" value="NZ_ABID01000007.1"/>
</dbReference>
<dbReference type="GO" id="GO:0008168">
    <property type="term" value="F:methyltransferase activity"/>
    <property type="evidence" value="ECO:0007669"/>
    <property type="project" value="UniProtKB-KW"/>
</dbReference>
<dbReference type="InterPro" id="IPR026937">
    <property type="entry name" value="SBNO_Helicase_C_dom"/>
</dbReference>
<dbReference type="InterPro" id="IPR039187">
    <property type="entry name" value="SNO_AAA"/>
</dbReference>
<dbReference type="SUPFAM" id="SSF52540">
    <property type="entry name" value="P-loop containing nucleoside triphosphate hydrolases"/>
    <property type="match status" value="1"/>
</dbReference>
<keyword evidence="4" id="KW-0489">Methyltransferase</keyword>
<feature type="domain" description="Strawberry notch helicase C" evidence="2">
    <location>
        <begin position="928"/>
        <end position="1182"/>
    </location>
</feature>
<dbReference type="SUPFAM" id="SSF53335">
    <property type="entry name" value="S-adenosyl-L-methionine-dependent methyltransferases"/>
    <property type="match status" value="1"/>
</dbReference>
<keyword evidence="4" id="KW-0808">Transferase</keyword>
<evidence type="ECO:0000313" key="4">
    <source>
        <dbReference type="EMBL" id="EDQ03801.1"/>
    </source>
</evidence>
<evidence type="ECO:0000259" key="2">
    <source>
        <dbReference type="Pfam" id="PF13871"/>
    </source>
</evidence>
<comment type="caution">
    <text evidence="4">The sequence shown here is derived from an EMBL/GenBank/DDBJ whole genome shotgun (WGS) entry which is preliminary data.</text>
</comment>
<dbReference type="PANTHER" id="PTHR12706:SF30">
    <property type="entry name" value="PROTEIN STRAWBERRY NOTCH-RELATED"/>
    <property type="match status" value="1"/>
</dbReference>
<evidence type="ECO:0000313" key="5">
    <source>
        <dbReference type="Proteomes" id="UP000003257"/>
    </source>
</evidence>
<dbReference type="EMBL" id="ABID01000007">
    <property type="protein sequence ID" value="EDQ03801.1"/>
    <property type="molecule type" value="Genomic_DNA"/>
</dbReference>
<comment type="similarity">
    <text evidence="1">Belongs to the SBNO family.</text>
</comment>